<evidence type="ECO:0000313" key="3">
    <source>
        <dbReference type="Proteomes" id="UP000178449"/>
    </source>
</evidence>
<dbReference type="EMBL" id="MFNE01000030">
    <property type="protein sequence ID" value="OGG94982.1"/>
    <property type="molecule type" value="Genomic_DNA"/>
</dbReference>
<dbReference type="InterPro" id="IPR037522">
    <property type="entry name" value="HD_GYP_dom"/>
</dbReference>
<dbReference type="PANTHER" id="PTHR43155:SF2">
    <property type="entry name" value="CYCLIC DI-GMP PHOSPHODIESTERASE PA4108"/>
    <property type="match status" value="1"/>
</dbReference>
<dbReference type="Pfam" id="PF13487">
    <property type="entry name" value="HD_5"/>
    <property type="match status" value="1"/>
</dbReference>
<dbReference type="STRING" id="1817772.A2527_06475"/>
<feature type="domain" description="HD-GYP" evidence="1">
    <location>
        <begin position="162"/>
        <end position="366"/>
    </location>
</feature>
<dbReference type="CDD" id="cd00077">
    <property type="entry name" value="HDc"/>
    <property type="match status" value="1"/>
</dbReference>
<dbReference type="PROSITE" id="PS51832">
    <property type="entry name" value="HD_GYP"/>
    <property type="match status" value="1"/>
</dbReference>
<dbReference type="AlphaFoldDB" id="A0A1F6GA45"/>
<organism evidence="2 3">
    <name type="scientific">Candidatus Lambdaproteobacteria bacterium RIFOXYD2_FULL_50_16</name>
    <dbReference type="NCBI Taxonomy" id="1817772"/>
    <lineage>
        <taxon>Bacteria</taxon>
        <taxon>Pseudomonadati</taxon>
        <taxon>Pseudomonadota</taxon>
        <taxon>Candidatus Lambdaproteobacteria</taxon>
    </lineage>
</organism>
<name>A0A1F6GA45_9PROT</name>
<evidence type="ECO:0000259" key="1">
    <source>
        <dbReference type="PROSITE" id="PS51832"/>
    </source>
</evidence>
<dbReference type="SUPFAM" id="SSF109604">
    <property type="entry name" value="HD-domain/PDEase-like"/>
    <property type="match status" value="1"/>
</dbReference>
<proteinExistence type="predicted"/>
<evidence type="ECO:0000313" key="2">
    <source>
        <dbReference type="EMBL" id="OGG94982.1"/>
    </source>
</evidence>
<dbReference type="GO" id="GO:0008081">
    <property type="term" value="F:phosphoric diester hydrolase activity"/>
    <property type="evidence" value="ECO:0007669"/>
    <property type="project" value="UniProtKB-ARBA"/>
</dbReference>
<dbReference type="PANTHER" id="PTHR43155">
    <property type="entry name" value="CYCLIC DI-GMP PHOSPHODIESTERASE PA4108-RELATED"/>
    <property type="match status" value="1"/>
</dbReference>
<dbReference type="InterPro" id="IPR003607">
    <property type="entry name" value="HD/PDEase_dom"/>
</dbReference>
<dbReference type="SMART" id="SM00471">
    <property type="entry name" value="HDc"/>
    <property type="match status" value="1"/>
</dbReference>
<protein>
    <recommendedName>
        <fullName evidence="1">HD-GYP domain-containing protein</fullName>
    </recommendedName>
</protein>
<sequence length="437" mass="48026">MKEEVVEQDKLIPGMRIIAYQGLEARFGTLDAEKVQWLAHNFKGTTAIKVDGSQVAIDALKVGDRLLEIGSFPASLLHLCEVGEGLVKALKSQGFSRFKVQTASAQESHIQSVGKATLLVEKTKKSKETQARAAKEVEKVMDALAQGAASLESLNGLVEEIVENSYLEAIGALATLKQSDYTYGHCVDVGAIFAGVYFEIQRHRGVEPVFADLQEALLSGLLHDLGKSSMPKDILESPLQFEKDSPEMRLQRGHSEKTGKLLTEMKAHPVAINMGLYHHVKPDGDTYSSYPKNLDFKDALFETRLLAIIDSYQALTGRRPFKRSWSAPAAMRYLEALSGVEYDEEAFEGFAKVLGLFPVGSLVELSDKSRGFVMNVPQGDLSRPQVVLIQDPEGRDLNKHPLVDLSVTQGLSIVKDLDPVELFGEKALDRFLALKVG</sequence>
<gene>
    <name evidence="2" type="ORF">A2527_06475</name>
</gene>
<comment type="caution">
    <text evidence="2">The sequence shown here is derived from an EMBL/GenBank/DDBJ whole genome shotgun (WGS) entry which is preliminary data.</text>
</comment>
<dbReference type="Proteomes" id="UP000178449">
    <property type="component" value="Unassembled WGS sequence"/>
</dbReference>
<dbReference type="Gene3D" id="1.10.3210.10">
    <property type="entry name" value="Hypothetical protein af1432"/>
    <property type="match status" value="1"/>
</dbReference>
<reference evidence="2 3" key="1">
    <citation type="journal article" date="2016" name="Nat. Commun.">
        <title>Thousands of microbial genomes shed light on interconnected biogeochemical processes in an aquifer system.</title>
        <authorList>
            <person name="Anantharaman K."/>
            <person name="Brown C.T."/>
            <person name="Hug L.A."/>
            <person name="Sharon I."/>
            <person name="Castelle C.J."/>
            <person name="Probst A.J."/>
            <person name="Thomas B.C."/>
            <person name="Singh A."/>
            <person name="Wilkins M.J."/>
            <person name="Karaoz U."/>
            <person name="Brodie E.L."/>
            <person name="Williams K.H."/>
            <person name="Hubbard S.S."/>
            <person name="Banfield J.F."/>
        </authorList>
    </citation>
    <scope>NUCLEOTIDE SEQUENCE [LARGE SCALE GENOMIC DNA]</scope>
</reference>
<accession>A0A1F6GA45</accession>